<keyword evidence="8 16" id="KW-0479">Metal-binding</keyword>
<keyword evidence="5 16" id="KW-0698">rRNA processing</keyword>
<comment type="function">
    <text evidence="16">Endoribonuclease that plays a central role in RNA processing and decay. Required for the maturation of 5S and 16S rRNAs and the majority of tRNAs. Also involved in the degradation of most mRNAs.</text>
</comment>
<dbReference type="InterPro" id="IPR004659">
    <property type="entry name" value="RNase_E/G"/>
</dbReference>
<dbReference type="EC" id="3.1.26.12" evidence="16"/>
<dbReference type="InterPro" id="IPR003029">
    <property type="entry name" value="S1_domain"/>
</dbReference>
<keyword evidence="12 16" id="KW-0862">Zinc</keyword>
<evidence type="ECO:0000256" key="5">
    <source>
        <dbReference type="ARBA" id="ARBA00022552"/>
    </source>
</evidence>
<dbReference type="GO" id="GO:0006364">
    <property type="term" value="P:rRNA processing"/>
    <property type="evidence" value="ECO:0007669"/>
    <property type="project" value="UniProtKB-UniRule"/>
</dbReference>
<dbReference type="GO" id="GO:0008033">
    <property type="term" value="P:tRNA processing"/>
    <property type="evidence" value="ECO:0007669"/>
    <property type="project" value="UniProtKB-UniRule"/>
</dbReference>
<feature type="binding site" evidence="16">
    <location>
        <position position="405"/>
    </location>
    <ligand>
        <name>Zn(2+)</name>
        <dbReference type="ChEBI" id="CHEBI:29105"/>
        <note>ligand shared between dimeric partners</note>
    </ligand>
</feature>
<feature type="domain" description="S1 motif" evidence="18">
    <location>
        <begin position="39"/>
        <end position="118"/>
    </location>
</feature>
<dbReference type="NCBIfam" id="TIGR00757">
    <property type="entry name" value="RNaseEG"/>
    <property type="match status" value="1"/>
</dbReference>
<comment type="subunit">
    <text evidence="16">Component of the RNA degradosome, which is a multiprotein complex involved in RNA processing and mRNA degradation. Within the RNA degradosome, RNase E assembles into a homotetramer formed by a dimer of dimers.</text>
</comment>
<feature type="compositionally biased region" description="Low complexity" evidence="17">
    <location>
        <begin position="1027"/>
        <end position="1063"/>
    </location>
</feature>
<comment type="similarity">
    <text evidence="16">Belongs to the RNase E/G family. RNase E subfamily.</text>
</comment>
<dbReference type="Pfam" id="PF00575">
    <property type="entry name" value="S1"/>
    <property type="match status" value="1"/>
</dbReference>
<dbReference type="PANTHER" id="PTHR30001:SF1">
    <property type="entry name" value="RIBONUCLEASE E_G-LIKE PROTEIN, CHLOROPLASTIC"/>
    <property type="match status" value="1"/>
</dbReference>
<dbReference type="Pfam" id="PF10150">
    <property type="entry name" value="RNase_E_G"/>
    <property type="match status" value="1"/>
</dbReference>
<feature type="binding site" evidence="16">
    <location>
        <position position="402"/>
    </location>
    <ligand>
        <name>Zn(2+)</name>
        <dbReference type="ChEBI" id="CHEBI:29105"/>
        <note>ligand shared between dimeric partners</note>
    </ligand>
</feature>
<keyword evidence="11 16" id="KW-0378">Hydrolase</keyword>
<keyword evidence="15 16" id="KW-0472">Membrane</keyword>
<dbReference type="EMBL" id="JACHET010000001">
    <property type="protein sequence ID" value="MBB6183304.1"/>
    <property type="molecule type" value="Genomic_DNA"/>
</dbReference>
<dbReference type="InterPro" id="IPR028878">
    <property type="entry name" value="RNase_E"/>
</dbReference>
<protein>
    <recommendedName>
        <fullName evidence="16">Ribonuclease E</fullName>
        <shortName evidence="16">RNase E</shortName>
        <ecNumber evidence="16">3.1.26.12</ecNumber>
    </recommendedName>
</protein>
<keyword evidence="16" id="KW-0820">tRNA-binding</keyword>
<evidence type="ECO:0000259" key="18">
    <source>
        <dbReference type="PROSITE" id="PS50126"/>
    </source>
</evidence>
<evidence type="ECO:0000256" key="3">
    <source>
        <dbReference type="ARBA" id="ARBA00022490"/>
    </source>
</evidence>
<proteinExistence type="inferred from homology"/>
<comment type="subcellular location">
    <subcellularLocation>
        <location evidence="16">Cytoplasm</location>
    </subcellularLocation>
    <subcellularLocation>
        <location evidence="16">Cell inner membrane</location>
        <topology evidence="16">Peripheral membrane protein</topology>
        <orientation evidence="16">Cytoplasmic side</orientation>
    </subcellularLocation>
</comment>
<dbReference type="CDD" id="cd04453">
    <property type="entry name" value="S1_RNase_E"/>
    <property type="match status" value="1"/>
</dbReference>
<feature type="compositionally biased region" description="Low complexity" evidence="17">
    <location>
        <begin position="933"/>
        <end position="964"/>
    </location>
</feature>
<comment type="catalytic activity">
    <reaction evidence="16">
        <text>Endonucleolytic cleavage of single-stranded RNA in A- and U-rich regions.</text>
        <dbReference type="EC" id="3.1.26.12"/>
    </reaction>
</comment>
<comment type="similarity">
    <text evidence="1">Belongs to the RNase E/G family. RNase G subfamily.</text>
</comment>
<dbReference type="GO" id="GO:0009898">
    <property type="term" value="C:cytoplasmic side of plasma membrane"/>
    <property type="evidence" value="ECO:0007669"/>
    <property type="project" value="UniProtKB-UniRule"/>
</dbReference>
<feature type="compositionally biased region" description="Basic and acidic residues" evidence="17">
    <location>
        <begin position="782"/>
        <end position="794"/>
    </location>
</feature>
<dbReference type="HAMAP" id="MF_00970">
    <property type="entry name" value="RNase_E"/>
    <property type="match status" value="1"/>
</dbReference>
<feature type="compositionally biased region" description="Basic and acidic residues" evidence="17">
    <location>
        <begin position="674"/>
        <end position="691"/>
    </location>
</feature>
<organism evidence="19 20">
    <name type="scientific">Oleiagrimonas soli</name>
    <dbReference type="NCBI Taxonomy" id="1543381"/>
    <lineage>
        <taxon>Bacteria</taxon>
        <taxon>Pseudomonadati</taxon>
        <taxon>Pseudomonadota</taxon>
        <taxon>Gammaproteobacteria</taxon>
        <taxon>Lysobacterales</taxon>
        <taxon>Rhodanobacteraceae</taxon>
        <taxon>Oleiagrimonas</taxon>
    </lineage>
</organism>
<evidence type="ECO:0000256" key="11">
    <source>
        <dbReference type="ARBA" id="ARBA00022801"/>
    </source>
</evidence>
<dbReference type="SMART" id="SM00316">
    <property type="entry name" value="S1"/>
    <property type="match status" value="1"/>
</dbReference>
<dbReference type="InterPro" id="IPR012340">
    <property type="entry name" value="NA-bd_OB-fold"/>
</dbReference>
<keyword evidence="7 16" id="KW-0540">Nuclease</keyword>
<evidence type="ECO:0000256" key="4">
    <source>
        <dbReference type="ARBA" id="ARBA00022519"/>
    </source>
</evidence>
<feature type="compositionally biased region" description="Polar residues" evidence="17">
    <location>
        <begin position="709"/>
        <end position="722"/>
    </location>
</feature>
<dbReference type="GO" id="GO:0006402">
    <property type="term" value="P:mRNA catabolic process"/>
    <property type="evidence" value="ECO:0007669"/>
    <property type="project" value="UniProtKB-UniRule"/>
</dbReference>
<feature type="compositionally biased region" description="Polar residues" evidence="17">
    <location>
        <begin position="756"/>
        <end position="780"/>
    </location>
</feature>
<dbReference type="OrthoDB" id="9804278at2"/>
<evidence type="ECO:0000256" key="8">
    <source>
        <dbReference type="ARBA" id="ARBA00022723"/>
    </source>
</evidence>
<comment type="cofactor">
    <cofactor evidence="16">
        <name>Mg(2+)</name>
        <dbReference type="ChEBI" id="CHEBI:18420"/>
    </cofactor>
    <text evidence="16">Binds 1 Mg(2+) ion per subunit.</text>
</comment>
<feature type="compositionally biased region" description="Low complexity" evidence="17">
    <location>
        <begin position="859"/>
        <end position="923"/>
    </location>
</feature>
<feature type="binding site" evidence="16">
    <location>
        <position position="344"/>
    </location>
    <ligand>
        <name>Mg(2+)</name>
        <dbReference type="ChEBI" id="CHEBI:18420"/>
        <note>catalytic</note>
    </ligand>
</feature>
<evidence type="ECO:0000256" key="7">
    <source>
        <dbReference type="ARBA" id="ARBA00022722"/>
    </source>
</evidence>
<comment type="cofactor">
    <cofactor evidence="16">
        <name>Zn(2+)</name>
        <dbReference type="ChEBI" id="CHEBI:29105"/>
    </cofactor>
    <text evidence="16">Binds 2 Zn(2+) ions per homotetramer.</text>
</comment>
<comment type="caution">
    <text evidence="19">The sequence shown here is derived from an EMBL/GenBank/DDBJ whole genome shotgun (WGS) entry which is preliminary data.</text>
</comment>
<reference evidence="19 20" key="1">
    <citation type="submission" date="2020-08" db="EMBL/GenBank/DDBJ databases">
        <title>Genomic Encyclopedia of Type Strains, Phase IV (KMG-IV): sequencing the most valuable type-strain genomes for metagenomic binning, comparative biology and taxonomic classification.</title>
        <authorList>
            <person name="Goeker M."/>
        </authorList>
    </citation>
    <scope>NUCLEOTIDE SEQUENCE [LARGE SCALE GENOMIC DNA]</scope>
    <source>
        <strain evidence="19 20">DSM 107085</strain>
    </source>
</reference>
<dbReference type="InterPro" id="IPR019307">
    <property type="entry name" value="RNA-bd_AU-1/RNase_E/G"/>
</dbReference>
<sequence length="1122" mass="119378">MKRMLINATQREELRVAIVDGQNLYDLDIEIPSREQKKANIYKGRITRVEPSLEACFIDYGAERHGFLPLKEVAREYFPDGADPHKSGIRNLLKEGQELVVQVEKEERGNKGAALTTYISLAGRYMVLMPNNPKAGGVSRRIEGEDRAALKEALEHLEVPDSMGLIVRTAGMGRSAEELQWDLDYLLQLWKAVSGAAESKKAPFLIYQESRLFIRALRDYLRGDIGEILIDEPAMYDEAHEFMQQVMPNSLRKLKLYQDTTPLFSRFQIETQIESAFDRTVRLPSGGSIVIDPTEALTSIDINSARATKGSDIEETAFNTNCEAAVEIARQLRIRDAGGLIVIDFIDMDSPKHQREVEDTLKDALKLDRARVQVGRISRFGLLEMSRQRLRPSLGESTKIVCPRCDGHGHIRSVESLSLSALRLVEEHAMKENTGQVLIQAPTAVANFLLNEKRAGVVEIEMRHKVHVVVVADDKLRTPHLEITRIREVDMGEHTKPSYARLTEVEAEPLRKMGQTLGSTEEPLVNRIVHATPAPTPVAQEVEATRPEATPVVARPGLFKRLFGFLSAGDAAAEGSEAKNTKKRADDARRDRSKSSDERKSGGDARRGGSSNERRSASSSRSTRSQRSDNTARGEKGSRSSRGGKTGSGRGSRASTGEAKSPTRMNAEPSSRLNRGEEKSNDAKPAEENAKRSPQAAPSTAPASTPTPKQESTPKQEASANPRSEDHQASGDDAKSSSQRRRRGRRGGRRRRRNAGENTPDTASAPNNGNGASSESTSASEPKAEVKSETKAEPKTISGDRPTRAKTADATPAKPVPSHDADQASTSAAPKPAVAVPSNNDAKPPVASPSAETVKRESAPAPTASKTPTASAPQAAPTSTPSPVASSSTEAPQPVAPKAETNSAAAAPTAKPVTAPAEAAPRAPSTPAPPAAPSVKPASAPAPVVPTVPTATPASQPTPAPAAVRPVNTQPPSAPAPAAATPTPRPVEPRANDASPSKPTDAPKPAPASSLTTETPRPATAPSAAQTSRTASAHAAPSTTTASTPAAPPAVQAPAPVAPPKSSETAAPVAPKTPSQERMPFPPPFQERSPAQRPASAPVQKPDSSAGEKPASVPTSGSESSD</sequence>
<feature type="compositionally biased region" description="Low complexity" evidence="17">
    <location>
        <begin position="693"/>
        <end position="708"/>
    </location>
</feature>
<dbReference type="AlphaFoldDB" id="A0A841KMU7"/>
<dbReference type="GO" id="GO:0008995">
    <property type="term" value="F:ribonuclease E activity"/>
    <property type="evidence" value="ECO:0007669"/>
    <property type="project" value="UniProtKB-EC"/>
</dbReference>
<evidence type="ECO:0000313" key="19">
    <source>
        <dbReference type="EMBL" id="MBB6183304.1"/>
    </source>
</evidence>
<evidence type="ECO:0000256" key="2">
    <source>
        <dbReference type="ARBA" id="ARBA00022475"/>
    </source>
</evidence>
<feature type="compositionally biased region" description="Low complexity" evidence="17">
    <location>
        <begin position="824"/>
        <end position="838"/>
    </location>
</feature>
<evidence type="ECO:0000256" key="1">
    <source>
        <dbReference type="ARBA" id="ARBA00005663"/>
    </source>
</evidence>
<dbReference type="GO" id="GO:0000287">
    <property type="term" value="F:magnesium ion binding"/>
    <property type="evidence" value="ECO:0007669"/>
    <property type="project" value="UniProtKB-UniRule"/>
</dbReference>
<keyword evidence="14 16" id="KW-0694">RNA-binding</keyword>
<feature type="compositionally biased region" description="Polar residues" evidence="17">
    <location>
        <begin position="1113"/>
        <end position="1122"/>
    </location>
</feature>
<keyword evidence="9 16" id="KW-0699">rRNA-binding</keyword>
<keyword evidence="10 16" id="KW-0255">Endonuclease</keyword>
<dbReference type="Proteomes" id="UP000560000">
    <property type="component" value="Unassembled WGS sequence"/>
</dbReference>
<keyword evidence="2 16" id="KW-1003">Cell membrane</keyword>
<evidence type="ECO:0000256" key="15">
    <source>
        <dbReference type="ARBA" id="ARBA00023136"/>
    </source>
</evidence>
<dbReference type="GO" id="GO:0019843">
    <property type="term" value="F:rRNA binding"/>
    <property type="evidence" value="ECO:0007669"/>
    <property type="project" value="UniProtKB-KW"/>
</dbReference>
<dbReference type="Gene3D" id="3.40.1260.20">
    <property type="entry name" value="Ribonuclease E, catalytic domain"/>
    <property type="match status" value="1"/>
</dbReference>
<feature type="region of interest" description="Disordered" evidence="17">
    <location>
        <begin position="572"/>
        <end position="1122"/>
    </location>
</feature>
<feature type="compositionally biased region" description="Basic residues" evidence="17">
    <location>
        <begin position="738"/>
        <end position="753"/>
    </location>
</feature>
<feature type="compositionally biased region" description="Basic and acidic residues" evidence="17">
    <location>
        <begin position="576"/>
        <end position="616"/>
    </location>
</feature>
<gene>
    <name evidence="16" type="primary">rne</name>
    <name evidence="19" type="ORF">HNQ86_000649</name>
</gene>
<dbReference type="Gene3D" id="2.40.50.140">
    <property type="entry name" value="Nucleic acid-binding proteins"/>
    <property type="match status" value="1"/>
</dbReference>
<accession>A0A841KMU7</accession>
<evidence type="ECO:0000256" key="6">
    <source>
        <dbReference type="ARBA" id="ARBA00022694"/>
    </source>
</evidence>
<keyword evidence="4 16" id="KW-0997">Cell inner membrane</keyword>
<name>A0A841KMU7_9GAMM</name>
<evidence type="ECO:0000256" key="10">
    <source>
        <dbReference type="ARBA" id="ARBA00022759"/>
    </source>
</evidence>
<dbReference type="GO" id="GO:0008270">
    <property type="term" value="F:zinc ion binding"/>
    <property type="evidence" value="ECO:0007669"/>
    <property type="project" value="UniProtKB-UniRule"/>
</dbReference>
<feature type="compositionally biased region" description="Basic and acidic residues" evidence="17">
    <location>
        <begin position="723"/>
        <end position="735"/>
    </location>
</feature>
<evidence type="ECO:0000256" key="16">
    <source>
        <dbReference type="HAMAP-Rule" id="MF_00970"/>
    </source>
</evidence>
<evidence type="ECO:0000256" key="13">
    <source>
        <dbReference type="ARBA" id="ARBA00022842"/>
    </source>
</evidence>
<feature type="binding site" evidence="16">
    <location>
        <position position="301"/>
    </location>
    <ligand>
        <name>Mg(2+)</name>
        <dbReference type="ChEBI" id="CHEBI:18420"/>
        <note>catalytic</note>
    </ligand>
</feature>
<evidence type="ECO:0000256" key="9">
    <source>
        <dbReference type="ARBA" id="ARBA00022730"/>
    </source>
</evidence>
<feature type="compositionally biased region" description="Basic and acidic residues" evidence="17">
    <location>
        <begin position="626"/>
        <end position="638"/>
    </location>
</feature>
<dbReference type="FunFam" id="2.40.50.140:FF:000040">
    <property type="entry name" value="Ribonuclease E"/>
    <property type="match status" value="1"/>
</dbReference>
<dbReference type="GO" id="GO:0005737">
    <property type="term" value="C:cytoplasm"/>
    <property type="evidence" value="ECO:0007669"/>
    <property type="project" value="UniProtKB-SubCell"/>
</dbReference>
<keyword evidence="13 16" id="KW-0460">Magnesium</keyword>
<evidence type="ECO:0000313" key="20">
    <source>
        <dbReference type="Proteomes" id="UP000560000"/>
    </source>
</evidence>
<dbReference type="InterPro" id="IPR048583">
    <property type="entry name" value="RNase_E_G_thioredoxin-like"/>
</dbReference>
<evidence type="ECO:0000256" key="12">
    <source>
        <dbReference type="ARBA" id="ARBA00022833"/>
    </source>
</evidence>
<dbReference type="RefSeq" id="WP_081945141.1">
    <property type="nucleotide sequence ID" value="NZ_JACHET010000001.1"/>
</dbReference>
<keyword evidence="3 16" id="KW-0963">Cytoplasm</keyword>
<dbReference type="GO" id="GO:0000049">
    <property type="term" value="F:tRNA binding"/>
    <property type="evidence" value="ECO:0007669"/>
    <property type="project" value="UniProtKB-KW"/>
</dbReference>
<evidence type="ECO:0000256" key="17">
    <source>
        <dbReference type="SAM" id="MobiDB-lite"/>
    </source>
</evidence>
<keyword evidence="6 16" id="KW-0819">tRNA processing</keyword>
<dbReference type="SUPFAM" id="SSF50249">
    <property type="entry name" value="Nucleic acid-binding proteins"/>
    <property type="match status" value="1"/>
</dbReference>
<evidence type="ECO:0000256" key="14">
    <source>
        <dbReference type="ARBA" id="ARBA00022884"/>
    </source>
</evidence>
<feature type="region of interest" description="Required for zinc-mediated homotetramerization and catalytic activity" evidence="16">
    <location>
        <begin position="402"/>
        <end position="405"/>
    </location>
</feature>
<dbReference type="PROSITE" id="PS50126">
    <property type="entry name" value="S1"/>
    <property type="match status" value="1"/>
</dbReference>
<dbReference type="PANTHER" id="PTHR30001">
    <property type="entry name" value="RIBONUCLEASE"/>
    <property type="match status" value="1"/>
</dbReference>
<dbReference type="Pfam" id="PF20833">
    <property type="entry name" value="RNase_E_G_Thio"/>
    <property type="match status" value="1"/>
</dbReference>